<organism evidence="4 5">
    <name type="scientific">Cutibacterium granulosum</name>
    <dbReference type="NCBI Taxonomy" id="33011"/>
    <lineage>
        <taxon>Bacteria</taxon>
        <taxon>Bacillati</taxon>
        <taxon>Actinomycetota</taxon>
        <taxon>Actinomycetes</taxon>
        <taxon>Propionibacteriales</taxon>
        <taxon>Propionibacteriaceae</taxon>
        <taxon>Cutibacterium</taxon>
    </lineage>
</organism>
<evidence type="ECO:0000256" key="2">
    <source>
        <dbReference type="ARBA" id="ARBA00022777"/>
    </source>
</evidence>
<dbReference type="Gene3D" id="3.40.1190.20">
    <property type="match status" value="1"/>
</dbReference>
<reference evidence="4 5" key="1">
    <citation type="submission" date="2017-06" db="EMBL/GenBank/DDBJ databases">
        <authorList>
            <consortium name="Pathogen Informatics"/>
        </authorList>
    </citation>
    <scope>NUCLEOTIDE SEQUENCE [LARGE SCALE GENOMIC DNA]</scope>
    <source>
        <strain evidence="4 5">NCTC11865</strain>
    </source>
</reference>
<dbReference type="RefSeq" id="WP_065860853.1">
    <property type="nucleotide sequence ID" value="NZ_JAWFFS010000007.1"/>
</dbReference>
<feature type="domain" description="Carbohydrate kinase PfkB" evidence="3">
    <location>
        <begin position="11"/>
        <end position="296"/>
    </location>
</feature>
<dbReference type="InterPro" id="IPR029056">
    <property type="entry name" value="Ribokinase-like"/>
</dbReference>
<name>A0A239W6I5_9ACTN</name>
<dbReference type="KEGG" id="cgrn:4412665_00372"/>
<protein>
    <submittedName>
        <fullName evidence="4">Uncharacterized sugar kinase ydjH</fullName>
        <ecNumber evidence="4">2.7.1.-</ecNumber>
    </submittedName>
</protein>
<sequence>MTHTPRLIHTGQALVDVLVDVPHLPRRGGNVMATSYTRHAGGAVNILVAAARSGGQAVHAGAIGTGPNGDLISTTLAEEGVAMSAARVPDADTGVCLVLLDPSAERTFITTTGAERAVSIDSFGTSSPRPGDMVCVTGYSLALPATRDPLLAWLDTLPAGVGVVLDPGAVFAELDESVRTHMIDHTTVWTGNAEESAALGGVGDMVGSLHACAERLRPGTVVITRDGPAGCAVLADGSAREIPGFPQQAVDTNGAGDVHTGAMIAARLAGLNWHEAARWGNAAAAIKVTRRGPIAAPNTAEIQRLLDSWSQRCTEQDTVVRS</sequence>
<proteinExistence type="predicted"/>
<dbReference type="EMBL" id="LT906441">
    <property type="protein sequence ID" value="SNV30111.1"/>
    <property type="molecule type" value="Genomic_DNA"/>
</dbReference>
<dbReference type="Pfam" id="PF00294">
    <property type="entry name" value="PfkB"/>
    <property type="match status" value="1"/>
</dbReference>
<dbReference type="SUPFAM" id="SSF53613">
    <property type="entry name" value="Ribokinase-like"/>
    <property type="match status" value="1"/>
</dbReference>
<accession>A0A239W6I5</accession>
<gene>
    <name evidence="4" type="primary">ydjH</name>
    <name evidence="4" type="ORF">SAMEA4412665_00372</name>
</gene>
<keyword evidence="2 4" id="KW-0418">Kinase</keyword>
<dbReference type="InterPro" id="IPR002173">
    <property type="entry name" value="Carboh/pur_kinase_PfkB_CS"/>
</dbReference>
<evidence type="ECO:0000259" key="3">
    <source>
        <dbReference type="Pfam" id="PF00294"/>
    </source>
</evidence>
<dbReference type="EC" id="2.7.1.-" evidence="4"/>
<dbReference type="InterPro" id="IPR011611">
    <property type="entry name" value="PfkB_dom"/>
</dbReference>
<evidence type="ECO:0000313" key="5">
    <source>
        <dbReference type="Proteomes" id="UP000215332"/>
    </source>
</evidence>
<evidence type="ECO:0000256" key="1">
    <source>
        <dbReference type="ARBA" id="ARBA00022679"/>
    </source>
</evidence>
<dbReference type="AlphaFoldDB" id="A0A239W6I5"/>
<dbReference type="PROSITE" id="PS00584">
    <property type="entry name" value="PFKB_KINASES_2"/>
    <property type="match status" value="1"/>
</dbReference>
<dbReference type="GO" id="GO:0016301">
    <property type="term" value="F:kinase activity"/>
    <property type="evidence" value="ECO:0007669"/>
    <property type="project" value="UniProtKB-KW"/>
</dbReference>
<dbReference type="PANTHER" id="PTHR10584:SF166">
    <property type="entry name" value="RIBOKINASE"/>
    <property type="match status" value="1"/>
</dbReference>
<evidence type="ECO:0000313" key="4">
    <source>
        <dbReference type="EMBL" id="SNV30111.1"/>
    </source>
</evidence>
<keyword evidence="1 4" id="KW-0808">Transferase</keyword>
<dbReference type="Proteomes" id="UP000215332">
    <property type="component" value="Chromosome 1"/>
</dbReference>
<dbReference type="eggNOG" id="COG0524">
    <property type="taxonomic scope" value="Bacteria"/>
</dbReference>
<dbReference type="PANTHER" id="PTHR10584">
    <property type="entry name" value="SUGAR KINASE"/>
    <property type="match status" value="1"/>
</dbReference>